<sequence length="415" mass="47137">MPLLYLPPETLVQIFTYVGPLFFQKDITRLTVSKRWFEFARSTCYQHVTFSPERLRAFVSSKSVERPDIFRDNVQALALNFGIHRGPLNAVSSWEPMGNDLYSTLARETAEARSSSIRFKNLDADLGQIGIILQQAPKLRFLRIEAYGSPTRSQPDGPAIIYHSTMKTVLSVEHLTSLVMDLPGRILSLKEDRERTCHICPMIGAILHRLLHLRLRMRRICPDALRSRDPTEDLRLNRVVINMDCGKHVPGQTETSLGCSTYYGPGIGKGMFQKLKADLGLLSGIFRSREKMTEASLAYARLFYLGSSKEDESFDFDEAATRGAVERLGTSPPKPFCPFLLLIWPHYPFEAGEPYFFMYNGSLMPEPTWASSKTGPEPQYMKEIREQYGITGTTKGTWAEITATYSMMTRLDDQF</sequence>
<dbReference type="EMBL" id="JAADJF010000106">
    <property type="protein sequence ID" value="KAF4438781.1"/>
    <property type="molecule type" value="Genomic_DNA"/>
</dbReference>
<gene>
    <name evidence="1" type="ORF">FACUT_4654</name>
</gene>
<dbReference type="AlphaFoldDB" id="A0A8H4NNU6"/>
<dbReference type="SUPFAM" id="SSF53649">
    <property type="entry name" value="Alkaline phosphatase-like"/>
    <property type="match status" value="1"/>
</dbReference>
<evidence type="ECO:0000313" key="1">
    <source>
        <dbReference type="EMBL" id="KAF4438781.1"/>
    </source>
</evidence>
<name>A0A8H4NNU6_9HYPO</name>
<dbReference type="OrthoDB" id="3637487at2759"/>
<dbReference type="Proteomes" id="UP000536711">
    <property type="component" value="Unassembled WGS sequence"/>
</dbReference>
<dbReference type="InterPro" id="IPR017850">
    <property type="entry name" value="Alkaline_phosphatase_core_sf"/>
</dbReference>
<keyword evidence="2" id="KW-1185">Reference proteome</keyword>
<proteinExistence type="predicted"/>
<dbReference type="Gene3D" id="3.40.720.10">
    <property type="entry name" value="Alkaline Phosphatase, subunit A"/>
    <property type="match status" value="1"/>
</dbReference>
<evidence type="ECO:0000313" key="2">
    <source>
        <dbReference type="Proteomes" id="UP000536711"/>
    </source>
</evidence>
<organism evidence="1 2">
    <name type="scientific">Fusarium acutatum</name>
    <dbReference type="NCBI Taxonomy" id="78861"/>
    <lineage>
        <taxon>Eukaryota</taxon>
        <taxon>Fungi</taxon>
        <taxon>Dikarya</taxon>
        <taxon>Ascomycota</taxon>
        <taxon>Pezizomycotina</taxon>
        <taxon>Sordariomycetes</taxon>
        <taxon>Hypocreomycetidae</taxon>
        <taxon>Hypocreales</taxon>
        <taxon>Nectriaceae</taxon>
        <taxon>Fusarium</taxon>
        <taxon>Fusarium fujikuroi species complex</taxon>
    </lineage>
</organism>
<comment type="caution">
    <text evidence="1">The sequence shown here is derived from an EMBL/GenBank/DDBJ whole genome shotgun (WGS) entry which is preliminary data.</text>
</comment>
<reference evidence="1 2" key="1">
    <citation type="submission" date="2020-01" db="EMBL/GenBank/DDBJ databases">
        <title>Identification and distribution of gene clusters putatively required for synthesis of sphingolipid metabolism inhibitors in phylogenetically diverse species of the filamentous fungus Fusarium.</title>
        <authorList>
            <person name="Kim H.-S."/>
            <person name="Busman M."/>
            <person name="Brown D.W."/>
            <person name="Divon H."/>
            <person name="Uhlig S."/>
            <person name="Proctor R.H."/>
        </authorList>
    </citation>
    <scope>NUCLEOTIDE SEQUENCE [LARGE SCALE GENOMIC DNA]</scope>
    <source>
        <strain evidence="1 2">NRRL 13308</strain>
    </source>
</reference>
<accession>A0A8H4NNU6</accession>
<protein>
    <recommendedName>
        <fullName evidence="3">F-box domain-containing protein</fullName>
    </recommendedName>
</protein>
<evidence type="ECO:0008006" key="3">
    <source>
        <dbReference type="Google" id="ProtNLM"/>
    </source>
</evidence>